<feature type="domain" description="FHA" evidence="2">
    <location>
        <begin position="308"/>
        <end position="375"/>
    </location>
</feature>
<dbReference type="OrthoDB" id="444265at2759"/>
<dbReference type="SUPFAM" id="SSF49879">
    <property type="entry name" value="SMAD/FHA domain"/>
    <property type="match status" value="1"/>
</dbReference>
<evidence type="ECO:0000256" key="1">
    <source>
        <dbReference type="SAM" id="MobiDB-lite"/>
    </source>
</evidence>
<accession>A0A6A6S0J9</accession>
<name>A0A6A6S0J9_9PLEO</name>
<dbReference type="PROSITE" id="PS50006">
    <property type="entry name" value="FHA_DOMAIN"/>
    <property type="match status" value="1"/>
</dbReference>
<dbReference type="Pfam" id="PF00498">
    <property type="entry name" value="FHA"/>
    <property type="match status" value="1"/>
</dbReference>
<protein>
    <submittedName>
        <fullName evidence="3">SMAD/FHA domain-containing protein</fullName>
    </submittedName>
</protein>
<dbReference type="PANTHER" id="PTHR23308">
    <property type="entry name" value="NUCLEAR INHIBITOR OF PROTEIN PHOSPHATASE-1"/>
    <property type="match status" value="1"/>
</dbReference>
<keyword evidence="4" id="KW-1185">Reference proteome</keyword>
<feature type="compositionally biased region" description="Basic and acidic residues" evidence="1">
    <location>
        <begin position="67"/>
        <end position="85"/>
    </location>
</feature>
<dbReference type="EMBL" id="MU006783">
    <property type="protein sequence ID" value="KAF2641356.1"/>
    <property type="molecule type" value="Genomic_DNA"/>
</dbReference>
<sequence>ARELSPYSARRAMTERMKQEPGSGPPPAARQAQNAPPWVRSVPERQNNGSARASPSPPPHGGPSPRPPREPERDSPRVRKSRDSSPEPYQKPRRSRDRSRDRRRDRSRDGRRDRDRSRDRRRDQSTDRRKEERSRDGKRDRSRDRRKERSKDGKRDRSRDRRKERSKDRRDRSKDGRRDRSRDRRDRSRDRRDRSPPPKRHKHARSPSPHRRLKAPLPSQDISFRGTDNAEQPPTKYGGAPVNMEKPNFKTTGALAKAANKVEGTKISLKYHEPAEARKPSSRDQWRIVVFKGDDVVDTIQLHAKSCWLLGRSVEVVDYLLEHPSSSGQHAVIQFRYIQKTVEDEFGVKKQKGKVKPYIIDLESSNGTELNGKRIEASRYFELRNKDVLEFAGSEREYVVLLPPPE</sequence>
<dbReference type="AlphaFoldDB" id="A0A6A6S0J9"/>
<dbReference type="InterPro" id="IPR008984">
    <property type="entry name" value="SMAD_FHA_dom_sf"/>
</dbReference>
<dbReference type="Proteomes" id="UP000799753">
    <property type="component" value="Unassembled WGS sequence"/>
</dbReference>
<feature type="region of interest" description="Disordered" evidence="1">
    <location>
        <begin position="1"/>
        <end position="244"/>
    </location>
</feature>
<reference evidence="3" key="1">
    <citation type="journal article" date="2020" name="Stud. Mycol.">
        <title>101 Dothideomycetes genomes: a test case for predicting lifestyles and emergence of pathogens.</title>
        <authorList>
            <person name="Haridas S."/>
            <person name="Albert R."/>
            <person name="Binder M."/>
            <person name="Bloem J."/>
            <person name="Labutti K."/>
            <person name="Salamov A."/>
            <person name="Andreopoulos B."/>
            <person name="Baker S."/>
            <person name="Barry K."/>
            <person name="Bills G."/>
            <person name="Bluhm B."/>
            <person name="Cannon C."/>
            <person name="Castanera R."/>
            <person name="Culley D."/>
            <person name="Daum C."/>
            <person name="Ezra D."/>
            <person name="Gonzalez J."/>
            <person name="Henrissat B."/>
            <person name="Kuo A."/>
            <person name="Liang C."/>
            <person name="Lipzen A."/>
            <person name="Lutzoni F."/>
            <person name="Magnuson J."/>
            <person name="Mondo S."/>
            <person name="Nolan M."/>
            <person name="Ohm R."/>
            <person name="Pangilinan J."/>
            <person name="Park H.-J."/>
            <person name="Ramirez L."/>
            <person name="Alfaro M."/>
            <person name="Sun H."/>
            <person name="Tritt A."/>
            <person name="Yoshinaga Y."/>
            <person name="Zwiers L.-H."/>
            <person name="Turgeon B."/>
            <person name="Goodwin S."/>
            <person name="Spatafora J."/>
            <person name="Crous P."/>
            <person name="Grigoriev I."/>
        </authorList>
    </citation>
    <scope>NUCLEOTIDE SEQUENCE</scope>
    <source>
        <strain evidence="3">CBS 473.64</strain>
    </source>
</reference>
<feature type="compositionally biased region" description="Basic residues" evidence="1">
    <location>
        <begin position="197"/>
        <end position="214"/>
    </location>
</feature>
<feature type="compositionally biased region" description="Basic and acidic residues" evidence="1">
    <location>
        <begin position="98"/>
        <end position="196"/>
    </location>
</feature>
<feature type="non-terminal residue" evidence="3">
    <location>
        <position position="1"/>
    </location>
</feature>
<evidence type="ECO:0000259" key="2">
    <source>
        <dbReference type="PROSITE" id="PS50006"/>
    </source>
</evidence>
<evidence type="ECO:0000313" key="4">
    <source>
        <dbReference type="Proteomes" id="UP000799753"/>
    </source>
</evidence>
<dbReference type="InterPro" id="IPR000253">
    <property type="entry name" value="FHA_dom"/>
</dbReference>
<proteinExistence type="predicted"/>
<evidence type="ECO:0000313" key="3">
    <source>
        <dbReference type="EMBL" id="KAF2641356.1"/>
    </source>
</evidence>
<dbReference type="SMART" id="SM00240">
    <property type="entry name" value="FHA"/>
    <property type="match status" value="1"/>
</dbReference>
<gene>
    <name evidence="3" type="ORF">P280DRAFT_365573</name>
</gene>
<feature type="compositionally biased region" description="Pro residues" evidence="1">
    <location>
        <begin position="55"/>
        <end position="66"/>
    </location>
</feature>
<feature type="non-terminal residue" evidence="3">
    <location>
        <position position="406"/>
    </location>
</feature>
<dbReference type="Gene3D" id="2.60.200.20">
    <property type="match status" value="1"/>
</dbReference>
<organism evidence="3 4">
    <name type="scientific">Massarina eburnea CBS 473.64</name>
    <dbReference type="NCBI Taxonomy" id="1395130"/>
    <lineage>
        <taxon>Eukaryota</taxon>
        <taxon>Fungi</taxon>
        <taxon>Dikarya</taxon>
        <taxon>Ascomycota</taxon>
        <taxon>Pezizomycotina</taxon>
        <taxon>Dothideomycetes</taxon>
        <taxon>Pleosporomycetidae</taxon>
        <taxon>Pleosporales</taxon>
        <taxon>Massarineae</taxon>
        <taxon>Massarinaceae</taxon>
        <taxon>Massarina</taxon>
    </lineage>
</organism>
<dbReference type="InterPro" id="IPR050923">
    <property type="entry name" value="Cell_Proc_Reg/RNA_Proc"/>
</dbReference>